<accession>A0ABD1VF40</accession>
<dbReference type="AlphaFoldDB" id="A0ABD1VF40"/>
<reference evidence="4" key="1">
    <citation type="submission" date="2024-07" db="EMBL/GenBank/DDBJ databases">
        <title>Two chromosome-level genome assemblies of Korean endemic species Abeliophyllum distichum and Forsythia ovata (Oleaceae).</title>
        <authorList>
            <person name="Jang H."/>
        </authorList>
    </citation>
    <scope>NUCLEOTIDE SEQUENCE [LARGE SCALE GENOMIC DNA]</scope>
</reference>
<feature type="region of interest" description="Disordered" evidence="1">
    <location>
        <begin position="1"/>
        <end position="20"/>
    </location>
</feature>
<organism evidence="3 4">
    <name type="scientific">Forsythia ovata</name>
    <dbReference type="NCBI Taxonomy" id="205694"/>
    <lineage>
        <taxon>Eukaryota</taxon>
        <taxon>Viridiplantae</taxon>
        <taxon>Streptophyta</taxon>
        <taxon>Embryophyta</taxon>
        <taxon>Tracheophyta</taxon>
        <taxon>Spermatophyta</taxon>
        <taxon>Magnoliopsida</taxon>
        <taxon>eudicotyledons</taxon>
        <taxon>Gunneridae</taxon>
        <taxon>Pentapetalae</taxon>
        <taxon>asterids</taxon>
        <taxon>lamiids</taxon>
        <taxon>Lamiales</taxon>
        <taxon>Oleaceae</taxon>
        <taxon>Forsythieae</taxon>
        <taxon>Forsythia</taxon>
    </lineage>
</organism>
<feature type="transmembrane region" description="Helical" evidence="2">
    <location>
        <begin position="35"/>
        <end position="54"/>
    </location>
</feature>
<evidence type="ECO:0000313" key="3">
    <source>
        <dbReference type="EMBL" id="KAL2535960.1"/>
    </source>
</evidence>
<evidence type="ECO:0000313" key="4">
    <source>
        <dbReference type="Proteomes" id="UP001604277"/>
    </source>
</evidence>
<dbReference type="Proteomes" id="UP001604277">
    <property type="component" value="Unassembled WGS sequence"/>
</dbReference>
<name>A0ABD1VF40_9LAMI</name>
<keyword evidence="2" id="KW-1133">Transmembrane helix</keyword>
<sequence>MEPPSSSPSIANSTLPPPPSAAGDGGDAWYGNIQYLINISAIGALTCLLIFVFVKLRSDHRRVPGPTAIASKLLAVWHATSREIAHHCGADAAQFLLIEGGSSAILLLLAALRCCSYAPPQYLRRERPNF</sequence>
<keyword evidence="2" id="KW-0812">Transmembrane</keyword>
<dbReference type="EMBL" id="JBFOLJ010000005">
    <property type="protein sequence ID" value="KAL2535960.1"/>
    <property type="molecule type" value="Genomic_DNA"/>
</dbReference>
<keyword evidence="2" id="KW-0472">Membrane</keyword>
<keyword evidence="4" id="KW-1185">Reference proteome</keyword>
<protein>
    <submittedName>
        <fullName evidence="3">CSC1-like protein</fullName>
    </submittedName>
</protein>
<proteinExistence type="predicted"/>
<evidence type="ECO:0000256" key="2">
    <source>
        <dbReference type="SAM" id="Phobius"/>
    </source>
</evidence>
<evidence type="ECO:0000256" key="1">
    <source>
        <dbReference type="SAM" id="MobiDB-lite"/>
    </source>
</evidence>
<gene>
    <name evidence="3" type="ORF">Fot_17351</name>
</gene>
<comment type="caution">
    <text evidence="3">The sequence shown here is derived from an EMBL/GenBank/DDBJ whole genome shotgun (WGS) entry which is preliminary data.</text>
</comment>